<evidence type="ECO:0000256" key="4">
    <source>
        <dbReference type="ARBA" id="ARBA00023163"/>
    </source>
</evidence>
<protein>
    <submittedName>
        <fullName evidence="7">Transcriptional regulatory protein DegU</fullName>
    </submittedName>
</protein>
<dbReference type="GO" id="GO:0006355">
    <property type="term" value="P:regulation of DNA-templated transcription"/>
    <property type="evidence" value="ECO:0007669"/>
    <property type="project" value="InterPro"/>
</dbReference>
<dbReference type="GO" id="GO:0003677">
    <property type="term" value="F:DNA binding"/>
    <property type="evidence" value="ECO:0007669"/>
    <property type="project" value="UniProtKB-KW"/>
</dbReference>
<keyword evidence="2" id="KW-0805">Transcription regulation</keyword>
<dbReference type="Pfam" id="PF00072">
    <property type="entry name" value="Response_reg"/>
    <property type="match status" value="1"/>
</dbReference>
<dbReference type="PANTHER" id="PTHR43214:SF41">
    <property type="entry name" value="NITRATE_NITRITE RESPONSE REGULATOR PROTEIN NARP"/>
    <property type="match status" value="1"/>
</dbReference>
<dbReference type="PRINTS" id="PR00038">
    <property type="entry name" value="HTHLUXR"/>
</dbReference>
<dbReference type="InterPro" id="IPR016032">
    <property type="entry name" value="Sig_transdc_resp-reg_C-effctor"/>
</dbReference>
<keyword evidence="4" id="KW-0804">Transcription</keyword>
<reference evidence="7" key="1">
    <citation type="submission" date="2016-10" db="EMBL/GenBank/DDBJ databases">
        <title>Sequence of Gallionella enrichment culture.</title>
        <authorList>
            <person name="Poehlein A."/>
            <person name="Muehling M."/>
            <person name="Daniel R."/>
        </authorList>
    </citation>
    <scope>NUCLEOTIDE SEQUENCE</scope>
</reference>
<dbReference type="Gene3D" id="3.40.50.2300">
    <property type="match status" value="1"/>
</dbReference>
<organism evidence="7">
    <name type="scientific">mine drainage metagenome</name>
    <dbReference type="NCBI Taxonomy" id="410659"/>
    <lineage>
        <taxon>unclassified sequences</taxon>
        <taxon>metagenomes</taxon>
        <taxon>ecological metagenomes</taxon>
    </lineage>
</organism>
<dbReference type="InterPro" id="IPR000792">
    <property type="entry name" value="Tscrpt_reg_LuxR_C"/>
</dbReference>
<evidence type="ECO:0000256" key="2">
    <source>
        <dbReference type="ARBA" id="ARBA00023015"/>
    </source>
</evidence>
<keyword evidence="3" id="KW-0238">DNA-binding</keyword>
<gene>
    <name evidence="7" type="primary">degU_6</name>
    <name evidence="7" type="ORF">GALL_53830</name>
</gene>
<dbReference type="InterPro" id="IPR001789">
    <property type="entry name" value="Sig_transdc_resp-reg_receiver"/>
</dbReference>
<evidence type="ECO:0000313" key="7">
    <source>
        <dbReference type="EMBL" id="OIR13566.1"/>
    </source>
</evidence>
<dbReference type="SMART" id="SM00448">
    <property type="entry name" value="REC"/>
    <property type="match status" value="1"/>
</dbReference>
<proteinExistence type="predicted"/>
<dbReference type="AlphaFoldDB" id="A0A1J5TNK2"/>
<comment type="caution">
    <text evidence="7">The sequence shown here is derived from an EMBL/GenBank/DDBJ whole genome shotgun (WGS) entry which is preliminary data.</text>
</comment>
<evidence type="ECO:0000256" key="3">
    <source>
        <dbReference type="ARBA" id="ARBA00023125"/>
    </source>
</evidence>
<dbReference type="InterPro" id="IPR039420">
    <property type="entry name" value="WalR-like"/>
</dbReference>
<dbReference type="CDD" id="cd06170">
    <property type="entry name" value="LuxR_C_like"/>
    <property type="match status" value="1"/>
</dbReference>
<accession>A0A1J5TNK2</accession>
<feature type="domain" description="HTH luxR-type" evidence="5">
    <location>
        <begin position="142"/>
        <end position="207"/>
    </location>
</feature>
<evidence type="ECO:0000259" key="5">
    <source>
        <dbReference type="PROSITE" id="PS50043"/>
    </source>
</evidence>
<dbReference type="EMBL" id="MLJW01000014">
    <property type="protein sequence ID" value="OIR13566.1"/>
    <property type="molecule type" value="Genomic_DNA"/>
</dbReference>
<evidence type="ECO:0000259" key="6">
    <source>
        <dbReference type="PROSITE" id="PS50110"/>
    </source>
</evidence>
<dbReference type="SUPFAM" id="SSF52172">
    <property type="entry name" value="CheY-like"/>
    <property type="match status" value="1"/>
</dbReference>
<dbReference type="PANTHER" id="PTHR43214">
    <property type="entry name" value="TWO-COMPONENT RESPONSE REGULATOR"/>
    <property type="match status" value="1"/>
</dbReference>
<name>A0A1J5TNK2_9ZZZZ</name>
<keyword evidence="1" id="KW-0597">Phosphoprotein</keyword>
<feature type="domain" description="Response regulatory" evidence="6">
    <location>
        <begin position="3"/>
        <end position="119"/>
    </location>
</feature>
<dbReference type="GO" id="GO:0000160">
    <property type="term" value="P:phosphorelay signal transduction system"/>
    <property type="evidence" value="ECO:0007669"/>
    <property type="project" value="InterPro"/>
</dbReference>
<dbReference type="InterPro" id="IPR011006">
    <property type="entry name" value="CheY-like_superfamily"/>
</dbReference>
<dbReference type="Pfam" id="PF00196">
    <property type="entry name" value="GerE"/>
    <property type="match status" value="1"/>
</dbReference>
<dbReference type="PROSITE" id="PS50043">
    <property type="entry name" value="HTH_LUXR_2"/>
    <property type="match status" value="1"/>
</dbReference>
<dbReference type="SUPFAM" id="SSF46894">
    <property type="entry name" value="C-terminal effector domain of the bipartite response regulators"/>
    <property type="match status" value="1"/>
</dbReference>
<dbReference type="InterPro" id="IPR058245">
    <property type="entry name" value="NreC/VraR/RcsB-like_REC"/>
</dbReference>
<evidence type="ECO:0000256" key="1">
    <source>
        <dbReference type="ARBA" id="ARBA00022553"/>
    </source>
</evidence>
<dbReference type="CDD" id="cd17535">
    <property type="entry name" value="REC_NarL-like"/>
    <property type="match status" value="1"/>
</dbReference>
<sequence>MKRLVIIEDQTAIREMLAEILRLDPNYKLVGEAGDGQAALTLCLEAKPDLIILDAKLPGLNGVEILRRVSKQLRNTRVLVFSGHENPVLVREMLEAGAHGFVEKTAGLFEFKKGLETVANGGTYFGPAVAALLRNVVANPSASNTPDFLTDREREILQLVAESNSTKDIANKLGISVKTVDNHRTNLMRKLNLHDVASLTRYALEIGLVEPKKAN</sequence>
<dbReference type="PROSITE" id="PS50110">
    <property type="entry name" value="RESPONSE_REGULATORY"/>
    <property type="match status" value="1"/>
</dbReference>
<dbReference type="SMART" id="SM00421">
    <property type="entry name" value="HTH_LUXR"/>
    <property type="match status" value="1"/>
</dbReference>